<proteinExistence type="inferred from homology"/>
<dbReference type="KEGG" id="mcob:NCTC10184_00590"/>
<protein>
    <submittedName>
        <fullName evidence="4">Arginine deiminase domain-containing protein</fullName>
        <ecNumber evidence="4">3.5.3.6</ecNumber>
    </submittedName>
</protein>
<dbReference type="Pfam" id="PF02274">
    <property type="entry name" value="ADI"/>
    <property type="match status" value="1"/>
</dbReference>
<dbReference type="EC" id="3.5.3.6" evidence="4"/>
<evidence type="ECO:0000313" key="4">
    <source>
        <dbReference type="EMBL" id="VEU78348.1"/>
    </source>
</evidence>
<dbReference type="OrthoDB" id="9807502at2"/>
<dbReference type="Gene3D" id="1.10.3930.10">
    <property type="entry name" value="Arginine deiminase"/>
    <property type="match status" value="1"/>
</dbReference>
<dbReference type="PANTHER" id="PTHR47271:SF2">
    <property type="entry name" value="ARGININE DEIMINASE"/>
    <property type="match status" value="1"/>
</dbReference>
<dbReference type="PRINTS" id="PR01466">
    <property type="entry name" value="ARGDEIMINASE"/>
</dbReference>
<dbReference type="InterPro" id="IPR003876">
    <property type="entry name" value="Arg_deiminase"/>
</dbReference>
<comment type="similarity">
    <text evidence="1">Belongs to the arginine deiminase family.</text>
</comment>
<keyword evidence="2 4" id="KW-0378">Hydrolase</keyword>
<organism evidence="4 5">
    <name type="scientific">Mycoplasmopsis columbinasalis</name>
    <dbReference type="NCBI Taxonomy" id="114880"/>
    <lineage>
        <taxon>Bacteria</taxon>
        <taxon>Bacillati</taxon>
        <taxon>Mycoplasmatota</taxon>
        <taxon>Mycoplasmoidales</taxon>
        <taxon>Metamycoplasmataceae</taxon>
        <taxon>Mycoplasmopsis</taxon>
    </lineage>
</organism>
<keyword evidence="5" id="KW-1185">Reference proteome</keyword>
<dbReference type="SUPFAM" id="SSF55909">
    <property type="entry name" value="Pentein"/>
    <property type="match status" value="1"/>
</dbReference>
<name>A0A449BAW1_9BACT</name>
<dbReference type="GO" id="GO:0016990">
    <property type="term" value="F:arginine deiminase activity"/>
    <property type="evidence" value="ECO:0007669"/>
    <property type="project" value="UniProtKB-EC"/>
</dbReference>
<dbReference type="Proteomes" id="UP000290876">
    <property type="component" value="Chromosome"/>
</dbReference>
<dbReference type="RefSeq" id="WP_129623174.1">
    <property type="nucleotide sequence ID" value="NZ_LR215043.1"/>
</dbReference>
<dbReference type="PIRSF" id="PIRSF006356">
    <property type="entry name" value="Arg_deiminase"/>
    <property type="match status" value="1"/>
</dbReference>
<evidence type="ECO:0000256" key="1">
    <source>
        <dbReference type="ARBA" id="ARBA00010206"/>
    </source>
</evidence>
<dbReference type="EMBL" id="LR215043">
    <property type="protein sequence ID" value="VEU78348.1"/>
    <property type="molecule type" value="Genomic_DNA"/>
</dbReference>
<dbReference type="GO" id="GO:0019546">
    <property type="term" value="P:L-arginine deiminase pathway"/>
    <property type="evidence" value="ECO:0007669"/>
    <property type="project" value="TreeGrafter"/>
</dbReference>
<dbReference type="PANTHER" id="PTHR47271">
    <property type="entry name" value="ARGININE DEIMINASE"/>
    <property type="match status" value="1"/>
</dbReference>
<evidence type="ECO:0000256" key="2">
    <source>
        <dbReference type="ARBA" id="ARBA00022801"/>
    </source>
</evidence>
<evidence type="ECO:0000256" key="3">
    <source>
        <dbReference type="PIRSR" id="PIRSR006356-1"/>
    </source>
</evidence>
<dbReference type="AlphaFoldDB" id="A0A449BAW1"/>
<reference evidence="4 5" key="1">
    <citation type="submission" date="2019-01" db="EMBL/GenBank/DDBJ databases">
        <authorList>
            <consortium name="Pathogen Informatics"/>
        </authorList>
    </citation>
    <scope>NUCLEOTIDE SEQUENCE [LARGE SCALE GENOMIC DNA]</scope>
    <source>
        <strain evidence="4 5">NCTC10184</strain>
    </source>
</reference>
<accession>A0A449BAW1</accession>
<evidence type="ECO:0000313" key="5">
    <source>
        <dbReference type="Proteomes" id="UP000290876"/>
    </source>
</evidence>
<sequence length="402" mass="45916">MSKLNVYSEVGKLKKVLVHTPGDEIRRICPSRLDELLFSCILECDTAIQEHKAFVKILEDQGIEVIQLVDLVADTYFNHATQAQRDAFLEQWLDEAEPKLTAELRPLVQKYVKSLEFDPKRFVRTLVAGVTRYDLEIDSEIELIVDPMPNLYFTRDPFATAGNGISLNHMKYVTRRRETIFAQFIFNVHKDYKDTPQWFDRHDEGFIEGGDIFIYNKNTLVIGVSERTNKEAILTIAKNIKNNDEAKFTRIVAINVPPMPNLMHLDTWLTMMDTDTFLYSPNMLSVLKAWDIDLTSDKIEFVEIDKPLAELLEHIIGKKPKLIPVAGENARQTDIDVETHFDATNYLTIAPGVVVGYSRNKKTEQALKNRGITVLSFDGNQLSLGMGSARCMSMPLVREDIE</sequence>
<feature type="active site" description="Amidino-cysteine intermediate" evidence="3">
    <location>
        <position position="391"/>
    </location>
</feature>
<gene>
    <name evidence="4" type="primary">arcA</name>
    <name evidence="4" type="ORF">NCTC10184_00590</name>
</gene>
<dbReference type="Gene3D" id="3.75.10.10">
    <property type="entry name" value="L-arginine/glycine Amidinotransferase, Chain A"/>
    <property type="match status" value="1"/>
</dbReference>